<dbReference type="EMBL" id="CP020028">
    <property type="protein sequence ID" value="ASR46582.1"/>
    <property type="molecule type" value="Genomic_DNA"/>
</dbReference>
<accession>A0A222WKP2</accession>
<dbReference type="OrthoDB" id="2087346at2"/>
<name>A0A222WKP2_9BACL</name>
<organism evidence="1 2">
    <name type="scientific">Paenibacillus kribbensis</name>
    <dbReference type="NCBI Taxonomy" id="172713"/>
    <lineage>
        <taxon>Bacteria</taxon>
        <taxon>Bacillati</taxon>
        <taxon>Bacillota</taxon>
        <taxon>Bacilli</taxon>
        <taxon>Bacillales</taxon>
        <taxon>Paenibacillaceae</taxon>
        <taxon>Paenibacillus</taxon>
    </lineage>
</organism>
<dbReference type="AlphaFoldDB" id="A0A222WKP2"/>
<gene>
    <name evidence="1" type="ORF">B4V02_07780</name>
</gene>
<evidence type="ECO:0000313" key="2">
    <source>
        <dbReference type="Proteomes" id="UP000214666"/>
    </source>
</evidence>
<keyword evidence="2" id="KW-1185">Reference proteome</keyword>
<dbReference type="Proteomes" id="UP000214666">
    <property type="component" value="Chromosome"/>
</dbReference>
<dbReference type="KEGG" id="pkb:B4V02_07780"/>
<dbReference type="RefSeq" id="WP_094154363.1">
    <property type="nucleotide sequence ID" value="NZ_CP020028.1"/>
</dbReference>
<evidence type="ECO:0000313" key="1">
    <source>
        <dbReference type="EMBL" id="ASR46582.1"/>
    </source>
</evidence>
<reference evidence="1 2" key="1">
    <citation type="submission" date="2017-03" db="EMBL/GenBank/DDBJ databases">
        <title>Complete genome sequence of Paenibacillus Kribbensis producing bioflocculants.</title>
        <authorList>
            <person name="Lee H.-G."/>
            <person name="Oh H.-M."/>
        </authorList>
    </citation>
    <scope>NUCLEOTIDE SEQUENCE [LARGE SCALE GENOMIC DNA]</scope>
    <source>
        <strain evidence="1 2">AM49</strain>
    </source>
</reference>
<proteinExistence type="predicted"/>
<sequence>MKEIINKISVENQNSKYLKDAHPTILIDDKPLDQFFGEYYPNDFIPGLIPMIVDWMNLDEESKLVEYVYDSTDKTKILPILMCPDDCDFSCTIIVAEVETTNNQIKWNRIGIDRNNPKEVIDKKKFLEIGIEWIDNVPIMIFNKEEYMSLEKIYKYRSQSE</sequence>
<protein>
    <submittedName>
        <fullName evidence="1">Uncharacterized protein</fullName>
    </submittedName>
</protein>